<proteinExistence type="predicted"/>
<dbReference type="GeneID" id="55968697"/>
<protein>
    <recommendedName>
        <fullName evidence="5">Infection structure specific protein</fullName>
    </recommendedName>
</protein>
<sequence>MFAQEHRIFAVMAFVAATSASNIKARDVDDCMAAASTVIEKADGIPTPPSSLASYIAKETTWSSATDACEIPAVTGSIASGYSSYMSELSSWYVKNSEVVNSFVAACTDIPEVSEQFGGVTVPTGCDSIKWESPAVTSTSTSKTSTSASKTPTSASEAPTSASETPTSTSVTSTESGSSTAATPSPSSSGSDDSSSSSSTSSDDKPENSGTRQTGAVAAAVAMAALVAFAL</sequence>
<keyword evidence="2" id="KW-0732">Signal</keyword>
<feature type="chain" id="PRO_5040479579" description="Infection structure specific protein" evidence="2">
    <location>
        <begin position="21"/>
        <end position="231"/>
    </location>
</feature>
<accession>A0A9P4YPY8</accession>
<evidence type="ECO:0000256" key="1">
    <source>
        <dbReference type="SAM" id="MobiDB-lite"/>
    </source>
</evidence>
<feature type="region of interest" description="Disordered" evidence="1">
    <location>
        <begin position="128"/>
        <end position="215"/>
    </location>
</feature>
<comment type="caution">
    <text evidence="3">The sequence shown here is derived from an EMBL/GenBank/DDBJ whole genome shotgun (WGS) entry which is preliminary data.</text>
</comment>
<evidence type="ECO:0008006" key="5">
    <source>
        <dbReference type="Google" id="ProtNLM"/>
    </source>
</evidence>
<dbReference type="OrthoDB" id="4845881at2759"/>
<reference evidence="3" key="1">
    <citation type="submission" date="2020-03" db="EMBL/GenBank/DDBJ databases">
        <title>Site-based positive gene gene selection in Geosmithia morbida across the United States reveals a broad range of putative effectors and factors for local host and environmental adapation.</title>
        <authorList>
            <person name="Onufrak A."/>
            <person name="Murdoch R.W."/>
            <person name="Gazis R."/>
            <person name="Huff M."/>
            <person name="Staton M."/>
            <person name="Klingeman W."/>
            <person name="Hadziabdic D."/>
        </authorList>
    </citation>
    <scope>NUCLEOTIDE SEQUENCE</scope>
    <source>
        <strain evidence="3">1262</strain>
    </source>
</reference>
<dbReference type="RefSeq" id="XP_035319633.1">
    <property type="nucleotide sequence ID" value="XM_035464447.1"/>
</dbReference>
<name>A0A9P4YPY8_9HYPO</name>
<evidence type="ECO:0000313" key="3">
    <source>
        <dbReference type="EMBL" id="KAF4120981.1"/>
    </source>
</evidence>
<feature type="signal peptide" evidence="2">
    <location>
        <begin position="1"/>
        <end position="20"/>
    </location>
</feature>
<dbReference type="EMBL" id="JAANYQ010000014">
    <property type="protein sequence ID" value="KAF4120981.1"/>
    <property type="molecule type" value="Genomic_DNA"/>
</dbReference>
<feature type="compositionally biased region" description="Low complexity" evidence="1">
    <location>
        <begin position="133"/>
        <end position="201"/>
    </location>
</feature>
<gene>
    <name evidence="3" type="ORF">GMORB2_2467</name>
</gene>
<dbReference type="Proteomes" id="UP000749293">
    <property type="component" value="Unassembled WGS sequence"/>
</dbReference>
<keyword evidence="4" id="KW-1185">Reference proteome</keyword>
<evidence type="ECO:0000256" key="2">
    <source>
        <dbReference type="SAM" id="SignalP"/>
    </source>
</evidence>
<organism evidence="3 4">
    <name type="scientific">Geosmithia morbida</name>
    <dbReference type="NCBI Taxonomy" id="1094350"/>
    <lineage>
        <taxon>Eukaryota</taxon>
        <taxon>Fungi</taxon>
        <taxon>Dikarya</taxon>
        <taxon>Ascomycota</taxon>
        <taxon>Pezizomycotina</taxon>
        <taxon>Sordariomycetes</taxon>
        <taxon>Hypocreomycetidae</taxon>
        <taxon>Hypocreales</taxon>
        <taxon>Bionectriaceae</taxon>
        <taxon>Geosmithia</taxon>
    </lineage>
</organism>
<dbReference type="AlphaFoldDB" id="A0A9P4YPY8"/>
<evidence type="ECO:0000313" key="4">
    <source>
        <dbReference type="Proteomes" id="UP000749293"/>
    </source>
</evidence>